<dbReference type="SUPFAM" id="SSF52540">
    <property type="entry name" value="P-loop containing nucleoside triphosphate hydrolases"/>
    <property type="match status" value="1"/>
</dbReference>
<dbReference type="InterPro" id="IPR004582">
    <property type="entry name" value="Checkpoint_prot_Rad17_Rad24"/>
</dbReference>
<evidence type="ECO:0000313" key="10">
    <source>
        <dbReference type="Proteomes" id="UP000000759"/>
    </source>
</evidence>
<dbReference type="Gene3D" id="1.10.8.60">
    <property type="match status" value="1"/>
</dbReference>
<keyword evidence="7" id="KW-0131">Cell cycle</keyword>
<evidence type="ECO:0000256" key="1">
    <source>
        <dbReference type="ARBA" id="ARBA00004123"/>
    </source>
</evidence>
<evidence type="ECO:0008006" key="11">
    <source>
        <dbReference type="Google" id="ProtNLM"/>
    </source>
</evidence>
<accession>B7FT98</accession>
<dbReference type="Gene3D" id="3.40.50.300">
    <property type="entry name" value="P-loop containing nucleotide triphosphate hydrolases"/>
    <property type="match status" value="1"/>
</dbReference>
<sequence>MKLGRKQLPRRRKATGPLRLDWPAVGASQDLVGTKDLVSFSLEESAFVPVRRKQKRPRKNAVSHTGGDTSSHDNALWIDRYNPQCIADVCVAPKKVQEVRQWIQSAMKDHVHKLLILVGSPGIGKSTMIRCLAKENRWSISEWNETFSNQYSALNSAMHSVDQQSSLSSFQEFLRQAGTGYHSLTFESSSNSSTKQDGSQISGSIILLESLPTQHESTQMRLRELFTEHVRTTSVPTVLIFSDVLEGKHKREDLESLVDPNLLYSDLCLILQIQPCTKQNMKRVLSLIVRAERLSVPSSIYEDLHERSNGDLRSAITTFQYEAMGQSMTVKNTDTTNRDRRLSPFHALGKLLYAKRVTGAHKDPLSWWKWKDDRPPIDFNPENVLEHSGIEQFGTLSFLEHHSPDFFSDISELSDTLATFSDSALLMDCSSISGSQNAAASLAGRAVAAFNRHPRANKFRQLSAPKIFEVNRNRRENEVHLRHLHHSLSTNRSNELSLHSALGATSHFVSDSLSFLRRIIPESIDLSLNTMHSRFRLIDKSISSSNDAKTGLLKEQQQVLLDDDIGDFDSE</sequence>
<dbReference type="AlphaFoldDB" id="B7FT98"/>
<evidence type="ECO:0000256" key="5">
    <source>
        <dbReference type="ARBA" id="ARBA00022840"/>
    </source>
</evidence>
<dbReference type="OrthoDB" id="10265971at2759"/>
<evidence type="ECO:0000313" key="9">
    <source>
        <dbReference type="EMBL" id="EEC50618.1"/>
    </source>
</evidence>
<protein>
    <recommendedName>
        <fullName evidence="11">Cell cycle checkpoint protein RAD17</fullName>
    </recommendedName>
</protein>
<evidence type="ECO:0000256" key="3">
    <source>
        <dbReference type="ARBA" id="ARBA00022741"/>
    </source>
</evidence>
<dbReference type="OMA" id="RWSISEW"/>
<evidence type="ECO:0000256" key="8">
    <source>
        <dbReference type="SAM" id="MobiDB-lite"/>
    </source>
</evidence>
<dbReference type="RefSeq" id="XP_002177804.1">
    <property type="nucleotide sequence ID" value="XM_002177768.1"/>
</dbReference>
<dbReference type="GO" id="GO:0005524">
    <property type="term" value="F:ATP binding"/>
    <property type="evidence" value="ECO:0007669"/>
    <property type="project" value="UniProtKB-KW"/>
</dbReference>
<feature type="compositionally biased region" description="Basic residues" evidence="8">
    <location>
        <begin position="51"/>
        <end position="61"/>
    </location>
</feature>
<keyword evidence="3" id="KW-0547">Nucleotide-binding</keyword>
<evidence type="ECO:0000256" key="4">
    <source>
        <dbReference type="ARBA" id="ARBA00022763"/>
    </source>
</evidence>
<keyword evidence="10" id="KW-1185">Reference proteome</keyword>
<dbReference type="EMBL" id="CM000606">
    <property type="protein sequence ID" value="EEC50618.1"/>
    <property type="molecule type" value="Genomic_DNA"/>
</dbReference>
<reference evidence="10" key="2">
    <citation type="submission" date="2008-08" db="EMBL/GenBank/DDBJ databases">
        <authorList>
            <consortium name="Diatom Consortium"/>
            <person name="Grigoriev I."/>
            <person name="Grimwood J."/>
            <person name="Kuo A."/>
            <person name="Otillar R.P."/>
            <person name="Salamov A."/>
            <person name="Detter J.C."/>
            <person name="Lindquist E."/>
            <person name="Shapiro H."/>
            <person name="Lucas S."/>
            <person name="Glavina del Rio T."/>
            <person name="Pitluck S."/>
            <person name="Rokhsar D."/>
            <person name="Bowler C."/>
        </authorList>
    </citation>
    <scope>GENOME REANNOTATION</scope>
    <source>
        <strain evidence="10">CCAP 1055/1</strain>
    </source>
</reference>
<comment type="subcellular location">
    <subcellularLocation>
        <location evidence="1">Nucleus</location>
    </subcellularLocation>
</comment>
<dbReference type="KEGG" id="pti:PHATRDRAFT_33013"/>
<dbReference type="GO" id="GO:0033314">
    <property type="term" value="P:mitotic DNA replication checkpoint signaling"/>
    <property type="evidence" value="ECO:0007669"/>
    <property type="project" value="TreeGrafter"/>
</dbReference>
<evidence type="ECO:0000256" key="7">
    <source>
        <dbReference type="ARBA" id="ARBA00023306"/>
    </source>
</evidence>
<gene>
    <name evidence="9" type="ORF">PHATRDRAFT_33013</name>
</gene>
<feature type="region of interest" description="Disordered" evidence="8">
    <location>
        <begin position="51"/>
        <end position="70"/>
    </location>
</feature>
<dbReference type="Pfam" id="PF03215">
    <property type="entry name" value="Rad17"/>
    <property type="match status" value="1"/>
</dbReference>
<dbReference type="GO" id="GO:0003689">
    <property type="term" value="F:DNA clamp loader activity"/>
    <property type="evidence" value="ECO:0007669"/>
    <property type="project" value="TreeGrafter"/>
</dbReference>
<comment type="similarity">
    <text evidence="2">Belongs to the rad17/RAD24 family.</text>
</comment>
<dbReference type="PANTHER" id="PTHR12172">
    <property type="entry name" value="CELL CYCLE CHECKPOINT PROTEIN RAD17"/>
    <property type="match status" value="1"/>
</dbReference>
<dbReference type="InterPro" id="IPR047854">
    <property type="entry name" value="RFC_lid"/>
</dbReference>
<evidence type="ECO:0000256" key="6">
    <source>
        <dbReference type="ARBA" id="ARBA00023242"/>
    </source>
</evidence>
<dbReference type="GO" id="GO:0006281">
    <property type="term" value="P:DNA repair"/>
    <property type="evidence" value="ECO:0007669"/>
    <property type="project" value="InterPro"/>
</dbReference>
<dbReference type="InterPro" id="IPR027417">
    <property type="entry name" value="P-loop_NTPase"/>
</dbReference>
<dbReference type="HOGENOM" id="CLU_477765_0_0_1"/>
<keyword evidence="6" id="KW-0539">Nucleus</keyword>
<proteinExistence type="inferred from homology"/>
<organism evidence="9 10">
    <name type="scientific">Phaeodactylum tricornutum (strain CCAP 1055/1)</name>
    <dbReference type="NCBI Taxonomy" id="556484"/>
    <lineage>
        <taxon>Eukaryota</taxon>
        <taxon>Sar</taxon>
        <taxon>Stramenopiles</taxon>
        <taxon>Ochrophyta</taxon>
        <taxon>Bacillariophyta</taxon>
        <taxon>Bacillariophyceae</taxon>
        <taxon>Bacillariophycidae</taxon>
        <taxon>Naviculales</taxon>
        <taxon>Phaeodactylaceae</taxon>
        <taxon>Phaeodactylum</taxon>
    </lineage>
</organism>
<dbReference type="STRING" id="556484.B7FT98"/>
<dbReference type="PANTHER" id="PTHR12172:SF0">
    <property type="entry name" value="CELL CYCLE CHECKPOINT PROTEIN RAD17"/>
    <property type="match status" value="1"/>
</dbReference>
<evidence type="ECO:0000256" key="2">
    <source>
        <dbReference type="ARBA" id="ARBA00006168"/>
    </source>
</evidence>
<dbReference type="InParanoid" id="B7FT98"/>
<reference evidence="9 10" key="1">
    <citation type="journal article" date="2008" name="Nature">
        <title>The Phaeodactylum genome reveals the evolutionary history of diatom genomes.</title>
        <authorList>
            <person name="Bowler C."/>
            <person name="Allen A.E."/>
            <person name="Badger J.H."/>
            <person name="Grimwood J."/>
            <person name="Jabbari K."/>
            <person name="Kuo A."/>
            <person name="Maheswari U."/>
            <person name="Martens C."/>
            <person name="Maumus F."/>
            <person name="Otillar R.P."/>
            <person name="Rayko E."/>
            <person name="Salamov A."/>
            <person name="Vandepoele K."/>
            <person name="Beszteri B."/>
            <person name="Gruber A."/>
            <person name="Heijde M."/>
            <person name="Katinka M."/>
            <person name="Mock T."/>
            <person name="Valentin K."/>
            <person name="Verret F."/>
            <person name="Berges J.A."/>
            <person name="Brownlee C."/>
            <person name="Cadoret J.P."/>
            <person name="Chiovitti A."/>
            <person name="Choi C.J."/>
            <person name="Coesel S."/>
            <person name="De Martino A."/>
            <person name="Detter J.C."/>
            <person name="Durkin C."/>
            <person name="Falciatore A."/>
            <person name="Fournet J."/>
            <person name="Haruta M."/>
            <person name="Huysman M.J."/>
            <person name="Jenkins B.D."/>
            <person name="Jiroutova K."/>
            <person name="Jorgensen R.E."/>
            <person name="Joubert Y."/>
            <person name="Kaplan A."/>
            <person name="Kroger N."/>
            <person name="Kroth P.G."/>
            <person name="La Roche J."/>
            <person name="Lindquist E."/>
            <person name="Lommer M."/>
            <person name="Martin-Jezequel V."/>
            <person name="Lopez P.J."/>
            <person name="Lucas S."/>
            <person name="Mangogna M."/>
            <person name="McGinnis K."/>
            <person name="Medlin L.K."/>
            <person name="Montsant A."/>
            <person name="Oudot-Le Secq M.P."/>
            <person name="Napoli C."/>
            <person name="Obornik M."/>
            <person name="Parker M.S."/>
            <person name="Petit J.L."/>
            <person name="Porcel B.M."/>
            <person name="Poulsen N."/>
            <person name="Robison M."/>
            <person name="Rychlewski L."/>
            <person name="Rynearson T.A."/>
            <person name="Schmutz J."/>
            <person name="Shapiro H."/>
            <person name="Siaut M."/>
            <person name="Stanley M."/>
            <person name="Sussman M.R."/>
            <person name="Taylor A.R."/>
            <person name="Vardi A."/>
            <person name="von Dassow P."/>
            <person name="Vyverman W."/>
            <person name="Willis A."/>
            <person name="Wyrwicz L.S."/>
            <person name="Rokhsar D.S."/>
            <person name="Weissenbach J."/>
            <person name="Armbrust E.V."/>
            <person name="Green B.R."/>
            <person name="Van de Peer Y."/>
            <person name="Grigoriev I.V."/>
        </authorList>
    </citation>
    <scope>NUCLEOTIDE SEQUENCE [LARGE SCALE GENOMIC DNA]</scope>
    <source>
        <strain evidence="9 10">CCAP 1055/1</strain>
    </source>
</reference>
<keyword evidence="4" id="KW-0227">DNA damage</keyword>
<name>B7FT98_PHATC</name>
<dbReference type="GO" id="GO:0005634">
    <property type="term" value="C:nucleus"/>
    <property type="evidence" value="ECO:0007669"/>
    <property type="project" value="UniProtKB-SubCell"/>
</dbReference>
<dbReference type="PaxDb" id="2850-Phatr33013"/>
<dbReference type="Proteomes" id="UP000000759">
    <property type="component" value="Chromosome 2"/>
</dbReference>
<dbReference type="CDD" id="cd18140">
    <property type="entry name" value="HLD_clamp_RFC"/>
    <property type="match status" value="1"/>
</dbReference>
<keyword evidence="5" id="KW-0067">ATP-binding</keyword>
<dbReference type="GeneID" id="7197020"/>
<dbReference type="GO" id="GO:0003682">
    <property type="term" value="F:chromatin binding"/>
    <property type="evidence" value="ECO:0007669"/>
    <property type="project" value="TreeGrafter"/>
</dbReference>
<dbReference type="eggNOG" id="KOG1970">
    <property type="taxonomic scope" value="Eukaryota"/>
</dbReference>
<dbReference type="GO" id="GO:0000077">
    <property type="term" value="P:DNA damage checkpoint signaling"/>
    <property type="evidence" value="ECO:0007669"/>
    <property type="project" value="TreeGrafter"/>
</dbReference>